<dbReference type="InterPro" id="IPR023631">
    <property type="entry name" value="Amidase_dom"/>
</dbReference>
<gene>
    <name evidence="3" type="ORF">ACI2L5_46420</name>
</gene>
<organism evidence="3 4">
    <name type="scientific">Streptomyces milbemycinicus</name>
    <dbReference type="NCBI Taxonomy" id="476552"/>
    <lineage>
        <taxon>Bacteria</taxon>
        <taxon>Bacillati</taxon>
        <taxon>Actinomycetota</taxon>
        <taxon>Actinomycetes</taxon>
        <taxon>Kitasatosporales</taxon>
        <taxon>Streptomycetaceae</taxon>
        <taxon>Streptomyces</taxon>
    </lineage>
</organism>
<dbReference type="Proteomes" id="UP001620295">
    <property type="component" value="Unassembled WGS sequence"/>
</dbReference>
<dbReference type="Gene3D" id="3.90.1300.10">
    <property type="entry name" value="Amidase signature (AS) domain"/>
    <property type="match status" value="1"/>
</dbReference>
<evidence type="ECO:0000313" key="3">
    <source>
        <dbReference type="EMBL" id="MFK4272268.1"/>
    </source>
</evidence>
<reference evidence="3 4" key="1">
    <citation type="submission" date="2024-11" db="EMBL/GenBank/DDBJ databases">
        <title>The Natural Products Discovery Center: Release of the First 8490 Sequenced Strains for Exploring Actinobacteria Biosynthetic Diversity.</title>
        <authorList>
            <person name="Kalkreuter E."/>
            <person name="Kautsar S.A."/>
            <person name="Yang D."/>
            <person name="Bader C.D."/>
            <person name="Teijaro C.N."/>
            <person name="Fluegel L."/>
            <person name="Davis C.M."/>
            <person name="Simpson J.R."/>
            <person name="Lauterbach L."/>
            <person name="Steele A.D."/>
            <person name="Gui C."/>
            <person name="Meng S."/>
            <person name="Li G."/>
            <person name="Viehrig K."/>
            <person name="Ye F."/>
            <person name="Su P."/>
            <person name="Kiefer A.F."/>
            <person name="Nichols A."/>
            <person name="Cepeda A.J."/>
            <person name="Yan W."/>
            <person name="Fan B."/>
            <person name="Jiang Y."/>
            <person name="Adhikari A."/>
            <person name="Zheng C.-J."/>
            <person name="Schuster L."/>
            <person name="Cowan T.M."/>
            <person name="Smanski M.J."/>
            <person name="Chevrette M.G."/>
            <person name="De Carvalho L.P.S."/>
            <person name="Shen B."/>
        </authorList>
    </citation>
    <scope>NUCLEOTIDE SEQUENCE [LARGE SCALE GENOMIC DNA]</scope>
    <source>
        <strain evidence="3 4">NPDC020863</strain>
    </source>
</reference>
<keyword evidence="4" id="KW-1185">Reference proteome</keyword>
<accession>A0ABW8M265</accession>
<dbReference type="EMBL" id="JBJDQH010000024">
    <property type="protein sequence ID" value="MFK4272268.1"/>
    <property type="molecule type" value="Genomic_DNA"/>
</dbReference>
<name>A0ABW8M265_9ACTN</name>
<dbReference type="InterPro" id="IPR036928">
    <property type="entry name" value="AS_sf"/>
</dbReference>
<evidence type="ECO:0000313" key="4">
    <source>
        <dbReference type="Proteomes" id="UP001620295"/>
    </source>
</evidence>
<dbReference type="SUPFAM" id="SSF75304">
    <property type="entry name" value="Amidase signature (AS) enzymes"/>
    <property type="match status" value="1"/>
</dbReference>
<protein>
    <submittedName>
        <fullName evidence="3">Amidase family protein</fullName>
    </submittedName>
</protein>
<dbReference type="RefSeq" id="WP_358646220.1">
    <property type="nucleotide sequence ID" value="NZ_JBFAEV010000043.1"/>
</dbReference>
<evidence type="ECO:0000256" key="1">
    <source>
        <dbReference type="SAM" id="MobiDB-lite"/>
    </source>
</evidence>
<proteinExistence type="predicted"/>
<dbReference type="Pfam" id="PF01425">
    <property type="entry name" value="Amidase"/>
    <property type="match status" value="1"/>
</dbReference>
<feature type="domain" description="Amidase" evidence="2">
    <location>
        <begin position="10"/>
        <end position="137"/>
    </location>
</feature>
<sequence>MASEASQLPCRFRRVGLATFGRTATPEMAWSSTTECCTARPATRGPAAQSARVHGGAGAAVVAGVVPIADATAAGSIRVPVAYNGLFGLKPTRGRVCAGPDFDEVFNGPAVQLGVSRTVRDSAALPDRMRGREPGRPLFRPGAIPAVRAGAGRHGRRRPPPDREVPAGPCLASRQSWRFTKQEILPSAFGVRCSSLSFPST</sequence>
<feature type="region of interest" description="Disordered" evidence="1">
    <location>
        <begin position="129"/>
        <end position="169"/>
    </location>
</feature>
<evidence type="ECO:0000259" key="2">
    <source>
        <dbReference type="Pfam" id="PF01425"/>
    </source>
</evidence>
<comment type="caution">
    <text evidence="3">The sequence shown here is derived from an EMBL/GenBank/DDBJ whole genome shotgun (WGS) entry which is preliminary data.</text>
</comment>